<gene>
    <name evidence="3" type="ORF">Tco_0704270</name>
</gene>
<reference evidence="3" key="1">
    <citation type="journal article" date="2022" name="Int. J. Mol. Sci.">
        <title>Draft Genome of Tanacetum Coccineum: Genomic Comparison of Closely Related Tanacetum-Family Plants.</title>
        <authorList>
            <person name="Yamashiro T."/>
            <person name="Shiraishi A."/>
            <person name="Nakayama K."/>
            <person name="Satake H."/>
        </authorList>
    </citation>
    <scope>NUCLEOTIDE SEQUENCE</scope>
</reference>
<evidence type="ECO:0000313" key="3">
    <source>
        <dbReference type="EMBL" id="GJS71429.1"/>
    </source>
</evidence>
<feature type="compositionally biased region" description="Polar residues" evidence="2">
    <location>
        <begin position="549"/>
        <end position="566"/>
    </location>
</feature>
<dbReference type="EMBL" id="BQNB010010006">
    <property type="protein sequence ID" value="GJS71429.1"/>
    <property type="molecule type" value="Genomic_DNA"/>
</dbReference>
<evidence type="ECO:0000256" key="1">
    <source>
        <dbReference type="SAM" id="Coils"/>
    </source>
</evidence>
<organism evidence="3 4">
    <name type="scientific">Tanacetum coccineum</name>
    <dbReference type="NCBI Taxonomy" id="301880"/>
    <lineage>
        <taxon>Eukaryota</taxon>
        <taxon>Viridiplantae</taxon>
        <taxon>Streptophyta</taxon>
        <taxon>Embryophyta</taxon>
        <taxon>Tracheophyta</taxon>
        <taxon>Spermatophyta</taxon>
        <taxon>Magnoliopsida</taxon>
        <taxon>eudicotyledons</taxon>
        <taxon>Gunneridae</taxon>
        <taxon>Pentapetalae</taxon>
        <taxon>asterids</taxon>
        <taxon>campanulids</taxon>
        <taxon>Asterales</taxon>
        <taxon>Asteraceae</taxon>
        <taxon>Asteroideae</taxon>
        <taxon>Anthemideae</taxon>
        <taxon>Anthemidinae</taxon>
        <taxon>Tanacetum</taxon>
    </lineage>
</organism>
<accession>A0ABQ4Y1A0</accession>
<evidence type="ECO:0000256" key="2">
    <source>
        <dbReference type="SAM" id="MobiDB-lite"/>
    </source>
</evidence>
<reference evidence="3" key="2">
    <citation type="submission" date="2022-01" db="EMBL/GenBank/DDBJ databases">
        <authorList>
            <person name="Yamashiro T."/>
            <person name="Shiraishi A."/>
            <person name="Satake H."/>
            <person name="Nakayama K."/>
        </authorList>
    </citation>
    <scope>NUCLEOTIDE SEQUENCE</scope>
</reference>
<evidence type="ECO:0000313" key="4">
    <source>
        <dbReference type="Proteomes" id="UP001151760"/>
    </source>
</evidence>
<evidence type="ECO:0008006" key="5">
    <source>
        <dbReference type="Google" id="ProtNLM"/>
    </source>
</evidence>
<keyword evidence="1" id="KW-0175">Coiled coil</keyword>
<feature type="coiled-coil region" evidence="1">
    <location>
        <begin position="380"/>
        <end position="411"/>
    </location>
</feature>
<keyword evidence="4" id="KW-1185">Reference proteome</keyword>
<dbReference type="Proteomes" id="UP001151760">
    <property type="component" value="Unassembled WGS sequence"/>
</dbReference>
<sequence length="638" mass="72889">MNKRVDALINSLRSLLSIQQRKYRWKSSKKNLSYNLQKLPRLKQRYSRLMDEFDKFAVKEDESLEYVYERLTMLVNIMDRNNVRPILVSIKTKFLNCLQLEWSKYVTMVRHNQTGDTVSYDQLYDSLVQFEPHVQASKAKRAAKNHDPLALIAHSNASPSHYHASSSYSHSPQPYYVTHPSLVVDYEEYYQGELQGDSQKDKLTTAMMLLDRAITQKFSTPTNNRLRTSSNIRNQAVIQDGRVDIQTKNARYGGNGNRNAGRQNRNQAFNAGMGMMKVIRLFSVFHELSQIREREQMLLAMKDEAGSNIKDEENDFMLDNSYGYETLEELTAVVIMMVRIQPADDNAVTEPNYDAKAVSEVNAAQKFYKADVIPMPVSLSKTLKELQQELIEEVQEIRENIKLEYQKLFNSIKATWTQHQHKVDELIEHVNQNTYAYGDVSSQNQYLLMTMSELKNKLKTIEKGKNMNTKFDKSKTLGKPLCVTPLNTSTAVKAKKMSNTKVNADRSKPVTLHSRPKNEQSQKQSANVIARGMYRITKTEKHTLVSKTNMNVSNSTRVESSNSVRRPTSKDTKSKNRVLKNTNDKSSSIYVRKVSSSVSIDSNKHEIINLIVCQSNVSVLNTKTVDAVNDGSNIVSVS</sequence>
<protein>
    <recommendedName>
        <fullName evidence="5">Integrase, catalytic region, zinc finger, CCHC-type, peptidase aspartic, catalytic</fullName>
    </recommendedName>
</protein>
<comment type="caution">
    <text evidence="3">The sequence shown here is derived from an EMBL/GenBank/DDBJ whole genome shotgun (WGS) entry which is preliminary data.</text>
</comment>
<feature type="region of interest" description="Disordered" evidence="2">
    <location>
        <begin position="549"/>
        <end position="575"/>
    </location>
</feature>
<feature type="region of interest" description="Disordered" evidence="2">
    <location>
        <begin position="497"/>
        <end position="526"/>
    </location>
</feature>
<name>A0ABQ4Y1A0_9ASTR</name>
<proteinExistence type="predicted"/>